<name>A0A4S3J5H7_9EURO</name>
<dbReference type="InterPro" id="IPR021822">
    <property type="entry name" value="DUF3405"/>
</dbReference>
<dbReference type="AlphaFoldDB" id="A0A4S3J5H7"/>
<dbReference type="VEuPathDB" id="FungiDB:EYZ11_012495"/>
<comment type="caution">
    <text evidence="1">The sequence shown here is derived from an EMBL/GenBank/DDBJ whole genome shotgun (WGS) entry which is preliminary data.</text>
</comment>
<evidence type="ECO:0000313" key="2">
    <source>
        <dbReference type="Proteomes" id="UP000308092"/>
    </source>
</evidence>
<dbReference type="Pfam" id="PF11885">
    <property type="entry name" value="DUF3405"/>
    <property type="match status" value="1"/>
</dbReference>
<dbReference type="PANTHER" id="PTHR36205:SF4">
    <property type="match status" value="1"/>
</dbReference>
<accession>A0A4S3J5H7</accession>
<proteinExistence type="predicted"/>
<dbReference type="PANTHER" id="PTHR36205">
    <property type="entry name" value="CHROMOSOME 19, WHOLE GENOME SHOTGUN SEQUENCE"/>
    <property type="match status" value="1"/>
</dbReference>
<reference evidence="1 2" key="1">
    <citation type="submission" date="2019-03" db="EMBL/GenBank/DDBJ databases">
        <title>The genome sequence of a newly discovered highly antifungal drug resistant Aspergillus species, Aspergillus tanneri NIH 1004.</title>
        <authorList>
            <person name="Mounaud S."/>
            <person name="Singh I."/>
            <person name="Joardar V."/>
            <person name="Pakala S."/>
            <person name="Pakala S."/>
            <person name="Venepally P."/>
            <person name="Hoover J."/>
            <person name="Nierman W."/>
            <person name="Chung J."/>
            <person name="Losada L."/>
        </authorList>
    </citation>
    <scope>NUCLEOTIDE SEQUENCE [LARGE SCALE GENOMIC DNA]</scope>
    <source>
        <strain evidence="1 2">NIH1004</strain>
    </source>
</reference>
<gene>
    <name evidence="1" type="ORF">EYZ11_012495</name>
</gene>
<evidence type="ECO:0000313" key="1">
    <source>
        <dbReference type="EMBL" id="THC88061.1"/>
    </source>
</evidence>
<keyword evidence="2" id="KW-1185">Reference proteome</keyword>
<protein>
    <submittedName>
        <fullName evidence="1">Uncharacterized protein</fullName>
    </submittedName>
</protein>
<dbReference type="Proteomes" id="UP000308092">
    <property type="component" value="Unassembled WGS sequence"/>
</dbReference>
<dbReference type="STRING" id="1220188.A0A4S3J5H7"/>
<dbReference type="EMBL" id="SOSA01000949">
    <property type="protein sequence ID" value="THC88061.1"/>
    <property type="molecule type" value="Genomic_DNA"/>
</dbReference>
<organism evidence="1 2">
    <name type="scientific">Aspergillus tanneri</name>
    <dbReference type="NCBI Taxonomy" id="1220188"/>
    <lineage>
        <taxon>Eukaryota</taxon>
        <taxon>Fungi</taxon>
        <taxon>Dikarya</taxon>
        <taxon>Ascomycota</taxon>
        <taxon>Pezizomycotina</taxon>
        <taxon>Eurotiomycetes</taxon>
        <taxon>Eurotiomycetidae</taxon>
        <taxon>Eurotiales</taxon>
        <taxon>Aspergillaceae</taxon>
        <taxon>Aspergillus</taxon>
        <taxon>Aspergillus subgen. Circumdati</taxon>
    </lineage>
</organism>
<sequence length="671" mass="77909">MFSQSYFTGHSTVPIPYPYEVVRPGDIPQEVRDERFLEEFEPPPHEPGGEGTLRDVRNDRFYHGGLLTLTSNANQLVYPKPMIYDPYPDYNSDEWRGTWKGQFHPCEGPRGTNLDRRNPEDMMSVYPGNQKDFPRPALGAYDAMGLDSQVCVDRYSRYSIYGYSENETESAFGFHKPSKVAWDMLNWGQLQSECFARNSGRYKVKRTNINDTLVPPSQHSGKSESGTLGAKKRFTSSSSSLLFSRHASRSAVIFRVWHSLEWTPNIIHYVRSIIMELSLHSGAEYEVFILVDVKDNIPINVSGADVQHLKDMCIPAEFHNMTIFFNDEVLKAWYPNVGEHRPIFQHFQPVQIFSQQYPNFDYYWQLELDSRFTGHLYHFFDKAIEFARKQPRKYLWERNAYFYVRDAHGPWDRFMQMVDQSMVGRDSVWGPVPKDNVTPIGPKPPVDNPGEDDYEWGVGEEADMITFLPIFDPRETQWTFPNTLWNVPLETPRRAAVVTMSRVSKRLMNLMHEAQVEKGWGIVSEMTPASFALWHGLKAVHVPHPIYVDGQWSPKELAGLMNRGEPDKINGGSDSFWNFHHAWDHIVYRLSFMFATQTAEDLYRRWMGYKADKNQVMDTIPHQDAFGRNWYDSGELREDLYGRLCYPSMFLHPIKNVELQKGPDMPVPDIL</sequence>